<comment type="similarity">
    <text evidence="1">Belongs to the UDP-glycosyltransferase family.</text>
</comment>
<organism evidence="3">
    <name type="scientific">Medicago truncatula</name>
    <name type="common">Barrel medic</name>
    <name type="synonym">Medicago tribuloides</name>
    <dbReference type="NCBI Taxonomy" id="3880"/>
    <lineage>
        <taxon>Eukaryota</taxon>
        <taxon>Viridiplantae</taxon>
        <taxon>Streptophyta</taxon>
        <taxon>Embryophyta</taxon>
        <taxon>Tracheophyta</taxon>
        <taxon>Spermatophyta</taxon>
        <taxon>Magnoliopsida</taxon>
        <taxon>eudicotyledons</taxon>
        <taxon>Gunneridae</taxon>
        <taxon>Pentapetalae</taxon>
        <taxon>rosids</taxon>
        <taxon>fabids</taxon>
        <taxon>Fabales</taxon>
        <taxon>Fabaceae</taxon>
        <taxon>Papilionoideae</taxon>
        <taxon>50 kb inversion clade</taxon>
        <taxon>NPAAA clade</taxon>
        <taxon>Hologalegina</taxon>
        <taxon>IRL clade</taxon>
        <taxon>Trifolieae</taxon>
        <taxon>Medicago</taxon>
    </lineage>
</organism>
<keyword evidence="2" id="KW-0328">Glycosyltransferase</keyword>
<dbReference type="GO" id="GO:0016757">
    <property type="term" value="F:glycosyltransferase activity"/>
    <property type="evidence" value="ECO:0007669"/>
    <property type="project" value="UniProtKB-KW"/>
</dbReference>
<dbReference type="PANTHER" id="PTHR48047">
    <property type="entry name" value="GLYCOSYLTRANSFERASE"/>
    <property type="match status" value="1"/>
</dbReference>
<dbReference type="SUPFAM" id="SSF53756">
    <property type="entry name" value="UDP-Glycosyltransferase/glycogen phosphorylase"/>
    <property type="match status" value="1"/>
</dbReference>
<sequence length="78" mass="8946">MITWPVHGEQFYNEKLITDVRGIGIEVGATEWCVDGIEERNKVINKDNIEKAVRKLMDGGDEAEDIRRRAREFGDKAI</sequence>
<evidence type="ECO:0000313" key="3">
    <source>
        <dbReference type="EMBL" id="RHN64174.1"/>
    </source>
</evidence>
<accession>A0A396IIM6</accession>
<evidence type="ECO:0000256" key="1">
    <source>
        <dbReference type="ARBA" id="ARBA00009995"/>
    </source>
</evidence>
<protein>
    <submittedName>
        <fullName evidence="3">Putative UDP-glucuronosyl/UDP-glucosyltransferase</fullName>
    </submittedName>
</protein>
<dbReference type="PANTHER" id="PTHR48047:SF182">
    <property type="entry name" value="GLYCOSYLTRANSFERASE"/>
    <property type="match status" value="1"/>
</dbReference>
<keyword evidence="3" id="KW-0808">Transferase</keyword>
<dbReference type="Gene3D" id="3.40.50.2000">
    <property type="entry name" value="Glycogen Phosphorylase B"/>
    <property type="match status" value="1"/>
</dbReference>
<comment type="caution">
    <text evidence="3">The sequence shown here is derived from an EMBL/GenBank/DDBJ whole genome shotgun (WGS) entry which is preliminary data.</text>
</comment>
<dbReference type="Gramene" id="rna26961">
    <property type="protein sequence ID" value="RHN64174.1"/>
    <property type="gene ID" value="gene26961"/>
</dbReference>
<reference evidence="3" key="1">
    <citation type="journal article" date="2018" name="Nat. Plants">
        <title>Whole-genome landscape of Medicago truncatula symbiotic genes.</title>
        <authorList>
            <person name="Pecrix Y."/>
            <person name="Gamas P."/>
            <person name="Carrere S."/>
        </authorList>
    </citation>
    <scope>NUCLEOTIDE SEQUENCE</scope>
    <source>
        <tissue evidence="3">Leaves</tissue>
    </source>
</reference>
<gene>
    <name evidence="3" type="ORF">MtrunA17_Chr4g0066231</name>
</gene>
<dbReference type="AlphaFoldDB" id="A0A396IIM6"/>
<dbReference type="Proteomes" id="UP000265566">
    <property type="component" value="Chromosome 4"/>
</dbReference>
<proteinExistence type="inferred from homology"/>
<evidence type="ECO:0000256" key="2">
    <source>
        <dbReference type="ARBA" id="ARBA00022676"/>
    </source>
</evidence>
<dbReference type="EMBL" id="PSQE01000004">
    <property type="protein sequence ID" value="RHN64174.1"/>
    <property type="molecule type" value="Genomic_DNA"/>
</dbReference>
<name>A0A396IIM6_MEDTR</name>